<dbReference type="EMBL" id="KZ517121">
    <property type="protein sequence ID" value="PKU29436.1"/>
    <property type="molecule type" value="Genomic_DNA"/>
</dbReference>
<dbReference type="AlphaFoldDB" id="A0A2I0T6L0"/>
<feature type="domain" description="Alpha-macroglobulin receptor-binding" evidence="1">
    <location>
        <begin position="3"/>
        <end position="69"/>
    </location>
</feature>
<sequence>MWELTESHAVMQVENKKNHVILYLQNISQKKRKEITFSVQQDFVVTHPKPAPVQIYDYYETGPGKDHFTLLITVGVCDVV</sequence>
<dbReference type="PANTHER" id="PTHR11412">
    <property type="entry name" value="MACROGLOBULIN / COMPLEMENT"/>
    <property type="match status" value="1"/>
</dbReference>
<accession>A0A2I0T6L0</accession>
<dbReference type="Gene3D" id="2.60.40.690">
    <property type="entry name" value="Alpha-macroglobulin, receptor-binding domain"/>
    <property type="match status" value="1"/>
</dbReference>
<dbReference type="SMART" id="SM01361">
    <property type="entry name" value="A2M_recep"/>
    <property type="match status" value="1"/>
</dbReference>
<reference evidence="3" key="1">
    <citation type="submission" date="2017-11" db="EMBL/GenBank/DDBJ databases">
        <authorList>
            <person name="Lima N.C."/>
            <person name="Parody-Merino A.M."/>
            <person name="Battley P.F."/>
            <person name="Fidler A.E."/>
            <person name="Prosdocimi F."/>
        </authorList>
    </citation>
    <scope>NUCLEOTIDE SEQUENCE [LARGE SCALE GENOMIC DNA]</scope>
</reference>
<dbReference type="SUPFAM" id="SSF49410">
    <property type="entry name" value="Alpha-macroglobulin receptor domain"/>
    <property type="match status" value="1"/>
</dbReference>
<evidence type="ECO:0000313" key="2">
    <source>
        <dbReference type="EMBL" id="PKU29436.1"/>
    </source>
</evidence>
<proteinExistence type="predicted"/>
<dbReference type="Pfam" id="PF07677">
    <property type="entry name" value="A2M_recep"/>
    <property type="match status" value="1"/>
</dbReference>
<protein>
    <submittedName>
        <fullName evidence="2">Ovostatin-like</fullName>
    </submittedName>
</protein>
<reference evidence="3" key="2">
    <citation type="submission" date="2017-12" db="EMBL/GenBank/DDBJ databases">
        <title>Genome sequence of the Bar-tailed Godwit (Limosa lapponica baueri).</title>
        <authorList>
            <person name="Lima N.C.B."/>
            <person name="Parody-Merino A.M."/>
            <person name="Battley P.F."/>
            <person name="Fidler A.E."/>
            <person name="Prosdocimi F."/>
        </authorList>
    </citation>
    <scope>NUCLEOTIDE SEQUENCE [LARGE SCALE GENOMIC DNA]</scope>
</reference>
<dbReference type="OrthoDB" id="9998011at2759"/>
<dbReference type="InterPro" id="IPR050473">
    <property type="entry name" value="A2M/Complement_sys"/>
</dbReference>
<evidence type="ECO:0000313" key="3">
    <source>
        <dbReference type="Proteomes" id="UP000233556"/>
    </source>
</evidence>
<dbReference type="PANTHER" id="PTHR11412:SF170">
    <property type="entry name" value="OVOSTATIN"/>
    <property type="match status" value="1"/>
</dbReference>
<dbReference type="GO" id="GO:0005576">
    <property type="term" value="C:extracellular region"/>
    <property type="evidence" value="ECO:0007669"/>
    <property type="project" value="InterPro"/>
</dbReference>
<keyword evidence="3" id="KW-1185">Reference proteome</keyword>
<dbReference type="InterPro" id="IPR036595">
    <property type="entry name" value="A-macroglobulin_rcpt-bd_sf"/>
</dbReference>
<evidence type="ECO:0000259" key="1">
    <source>
        <dbReference type="SMART" id="SM01361"/>
    </source>
</evidence>
<dbReference type="InterPro" id="IPR009048">
    <property type="entry name" value="A-macroglobulin_rcpt-bd"/>
</dbReference>
<gene>
    <name evidence="2" type="ORF">llap_20261</name>
</gene>
<dbReference type="Proteomes" id="UP000233556">
    <property type="component" value="Unassembled WGS sequence"/>
</dbReference>
<organism evidence="2 3">
    <name type="scientific">Limosa lapponica baueri</name>
    <dbReference type="NCBI Taxonomy" id="1758121"/>
    <lineage>
        <taxon>Eukaryota</taxon>
        <taxon>Metazoa</taxon>
        <taxon>Chordata</taxon>
        <taxon>Craniata</taxon>
        <taxon>Vertebrata</taxon>
        <taxon>Euteleostomi</taxon>
        <taxon>Archelosauria</taxon>
        <taxon>Archosauria</taxon>
        <taxon>Dinosauria</taxon>
        <taxon>Saurischia</taxon>
        <taxon>Theropoda</taxon>
        <taxon>Coelurosauria</taxon>
        <taxon>Aves</taxon>
        <taxon>Neognathae</taxon>
        <taxon>Neoaves</taxon>
        <taxon>Charadriiformes</taxon>
        <taxon>Scolopacidae</taxon>
        <taxon>Limosa</taxon>
    </lineage>
</organism>
<name>A0A2I0T6L0_LIMLA</name>